<evidence type="ECO:0000256" key="5">
    <source>
        <dbReference type="PIRNR" id="PIRNR032184"/>
    </source>
</evidence>
<evidence type="ECO:0000259" key="6">
    <source>
        <dbReference type="Pfam" id="PF11698"/>
    </source>
</evidence>
<comment type="caution">
    <text evidence="7">The sequence shown here is derived from an EMBL/GenBank/DDBJ whole genome shotgun (WGS) entry which is preliminary data.</text>
</comment>
<dbReference type="InterPro" id="IPR016024">
    <property type="entry name" value="ARM-type_fold"/>
</dbReference>
<dbReference type="GO" id="GO:0005765">
    <property type="term" value="C:lysosomal membrane"/>
    <property type="evidence" value="ECO:0007669"/>
    <property type="project" value="TreeGrafter"/>
</dbReference>
<evidence type="ECO:0000313" key="7">
    <source>
        <dbReference type="EMBL" id="CAL5131755.1"/>
    </source>
</evidence>
<comment type="subunit">
    <text evidence="5">V-ATPase is a heteromultimeric enzyme made up of two complexes: the ATP-hydrolytic V1 complex and the proton translocation V0 complex.</text>
</comment>
<evidence type="ECO:0000256" key="3">
    <source>
        <dbReference type="ARBA" id="ARBA00022781"/>
    </source>
</evidence>
<dbReference type="PANTHER" id="PTHR10698">
    <property type="entry name" value="V-TYPE PROTON ATPASE SUBUNIT H"/>
    <property type="match status" value="1"/>
</dbReference>
<dbReference type="InterPro" id="IPR038497">
    <property type="entry name" value="ATPase_V1-cplx_hsu_C_sf"/>
</dbReference>
<evidence type="ECO:0000256" key="2">
    <source>
        <dbReference type="ARBA" id="ARBA00022448"/>
    </source>
</evidence>
<dbReference type="Gene3D" id="1.25.10.10">
    <property type="entry name" value="Leucine-rich Repeat Variant"/>
    <property type="match status" value="1"/>
</dbReference>
<dbReference type="FunFam" id="1.25.40.150:FF:000001">
    <property type="entry name" value="V-type proton ATPase subunit H"/>
    <property type="match status" value="1"/>
</dbReference>
<reference evidence="7" key="1">
    <citation type="submission" date="2024-06" db="EMBL/GenBank/DDBJ databases">
        <authorList>
            <person name="Liu X."/>
            <person name="Lenzi L."/>
            <person name="Haldenby T S."/>
            <person name="Uol C."/>
        </authorList>
    </citation>
    <scope>NUCLEOTIDE SEQUENCE</scope>
</reference>
<protein>
    <recommendedName>
        <fullName evidence="5">V-type proton ATPase subunit H</fullName>
    </recommendedName>
</protein>
<evidence type="ECO:0000313" key="8">
    <source>
        <dbReference type="Proteomes" id="UP001497525"/>
    </source>
</evidence>
<dbReference type="Pfam" id="PF11698">
    <property type="entry name" value="V-ATPase_H_C"/>
    <property type="match status" value="1"/>
</dbReference>
<dbReference type="AlphaFoldDB" id="A0AAV2T4V9"/>
<dbReference type="Pfam" id="PF03224">
    <property type="entry name" value="V-ATPase_H_N"/>
    <property type="match status" value="1"/>
</dbReference>
<gene>
    <name evidence="7" type="ORF">CDAUBV1_LOCUS4303</name>
</gene>
<dbReference type="PIRSF" id="PIRSF032184">
    <property type="entry name" value="ATPase_V1_H"/>
    <property type="match status" value="1"/>
</dbReference>
<dbReference type="Proteomes" id="UP001497525">
    <property type="component" value="Unassembled WGS sequence"/>
</dbReference>
<comment type="similarity">
    <text evidence="1 5">Belongs to the V-ATPase H subunit family.</text>
</comment>
<comment type="function">
    <text evidence="5">Subunit of the V1 complex of vacuolar(H+)-ATPase (V-ATPase), a multisubunit enzyme composed of a peripheral complex (V1) that hydrolyzes ATP and a membrane integral complex (V0) that translocates protons. V-ATPase is responsible for acidifying and maintaining the pH of intracellular compartments.</text>
</comment>
<accession>A0AAV2T4V9</accession>
<evidence type="ECO:0000256" key="4">
    <source>
        <dbReference type="ARBA" id="ARBA00023065"/>
    </source>
</evidence>
<proteinExistence type="inferred from homology"/>
<dbReference type="SUPFAM" id="SSF48371">
    <property type="entry name" value="ARM repeat"/>
    <property type="match status" value="1"/>
</dbReference>
<sequence length="477" mass="55210">MSLDYSRTGTMEDAAKLGASTNFLQSKSESIRQTRVNWQSYAQGQIINDEQFNFMTQLDNAPNTEARNHVLKESPKLTAKVFISILNRISKEQTLQYILTLLGDVIQEDKTRVRIFTDYFRDSEETLWSNFFGFFQRGDPYCMYQASRLIAEFACWSNELMPENDLTYYLNWLCEQLKAQGKDYEQTVARDLQMMLRIRDYRVRFEAIGGIDTIIEVLMDKKTGRQLQYQLIFCLWCMSFDACHVQTMLANSNLLPTVADIFREAEREKITRISLALFRSILERLPTPAAQRNCGLSLVQCKVLRQLELLSQKDFSHDPELTDDMQFLTEKLSGSIQDVSSLEEYTSELKSGRLEWSPVHKSEKFWNENAVKFTDNNYELLKMLVRLVELGVDPLVLSVAVHDIGEFVRHYPRGKQVIESLGGKQLVMSLLQHGDPNVRYNALVSLQKIMVHNWEFLGKQLDSAKPQEPKPVDVRAK</sequence>
<evidence type="ECO:0000256" key="1">
    <source>
        <dbReference type="ARBA" id="ARBA00008613"/>
    </source>
</evidence>
<organism evidence="7 8">
    <name type="scientific">Calicophoron daubneyi</name>
    <name type="common">Rumen fluke</name>
    <name type="synonym">Paramphistomum daubneyi</name>
    <dbReference type="NCBI Taxonomy" id="300641"/>
    <lineage>
        <taxon>Eukaryota</taxon>
        <taxon>Metazoa</taxon>
        <taxon>Spiralia</taxon>
        <taxon>Lophotrochozoa</taxon>
        <taxon>Platyhelminthes</taxon>
        <taxon>Trematoda</taxon>
        <taxon>Digenea</taxon>
        <taxon>Plagiorchiida</taxon>
        <taxon>Pronocephalata</taxon>
        <taxon>Paramphistomoidea</taxon>
        <taxon>Paramphistomidae</taxon>
        <taxon>Calicophoron</taxon>
    </lineage>
</organism>
<dbReference type="InterPro" id="IPR011989">
    <property type="entry name" value="ARM-like"/>
</dbReference>
<dbReference type="GO" id="GO:0046961">
    <property type="term" value="F:proton-transporting ATPase activity, rotational mechanism"/>
    <property type="evidence" value="ECO:0007669"/>
    <property type="project" value="UniProtKB-UniRule"/>
</dbReference>
<keyword evidence="2 5" id="KW-0813">Transport</keyword>
<dbReference type="PANTHER" id="PTHR10698:SF0">
    <property type="entry name" value="V-TYPE PROTON ATPASE SUBUNIT H"/>
    <property type="match status" value="1"/>
</dbReference>
<keyword evidence="3 5" id="KW-0375">Hydrogen ion transport</keyword>
<keyword evidence="4 5" id="KW-0406">Ion transport</keyword>
<name>A0AAV2T4V9_CALDB</name>
<dbReference type="GO" id="GO:0000221">
    <property type="term" value="C:vacuolar proton-transporting V-type ATPase, V1 domain"/>
    <property type="evidence" value="ECO:0007669"/>
    <property type="project" value="UniProtKB-UniRule"/>
</dbReference>
<dbReference type="EMBL" id="CAXLJL010000102">
    <property type="protein sequence ID" value="CAL5131755.1"/>
    <property type="molecule type" value="Genomic_DNA"/>
</dbReference>
<dbReference type="InterPro" id="IPR004908">
    <property type="entry name" value="ATPase_V1-cplx_hsu"/>
</dbReference>
<dbReference type="InterPro" id="IPR011987">
    <property type="entry name" value="ATPase_V1-cplx_hsu_C"/>
</dbReference>
<dbReference type="Gene3D" id="1.25.40.150">
    <property type="entry name" value="V-type ATPase, subunit H, C-terminal domain"/>
    <property type="match status" value="1"/>
</dbReference>
<feature type="domain" description="ATPase V1 complex subunit H C-terminal" evidence="6">
    <location>
        <begin position="339"/>
        <end position="454"/>
    </location>
</feature>
<dbReference type="FunFam" id="1.25.10.10:FF:000067">
    <property type="entry name" value="V-type proton ATPase subunit H"/>
    <property type="match status" value="1"/>
</dbReference>